<dbReference type="Gene3D" id="3.40.630.30">
    <property type="match status" value="1"/>
</dbReference>
<dbReference type="GO" id="GO:0031509">
    <property type="term" value="P:subtelomeric heterochromatin formation"/>
    <property type="evidence" value="ECO:0007669"/>
    <property type="project" value="InterPro"/>
</dbReference>
<dbReference type="GO" id="GO:0005634">
    <property type="term" value="C:nucleus"/>
    <property type="evidence" value="ECO:0007669"/>
    <property type="project" value="InterPro"/>
</dbReference>
<dbReference type="InterPro" id="IPR017380">
    <property type="entry name" value="Hist_AcTrfase_B-typ_cat-su"/>
</dbReference>
<name>A0A1D6PU21_MAIZE</name>
<dbReference type="Pfam" id="PF00179">
    <property type="entry name" value="UQ_con"/>
    <property type="match status" value="1"/>
</dbReference>
<dbReference type="SUPFAM" id="SSF55729">
    <property type="entry name" value="Acyl-CoA N-acyltransferases (Nat)"/>
    <property type="match status" value="1"/>
</dbReference>
<dbReference type="Gene3D" id="3.10.110.10">
    <property type="entry name" value="Ubiquitin Conjugating Enzyme"/>
    <property type="match status" value="1"/>
</dbReference>
<dbReference type="EMBL" id="CM000780">
    <property type="protein sequence ID" value="AQK50125.1"/>
    <property type="molecule type" value="Genomic_DNA"/>
</dbReference>
<dbReference type="PANTHER" id="PTHR12046">
    <property type="entry name" value="HISTONE ACETYLTRANSFERASE TYPE B CATALYTIC SUBUNIT"/>
    <property type="match status" value="1"/>
</dbReference>
<dbReference type="GO" id="GO:0004402">
    <property type="term" value="F:histone acetyltransferase activity"/>
    <property type="evidence" value="ECO:0007669"/>
    <property type="project" value="InterPro"/>
</dbReference>
<dbReference type="InterPro" id="IPR016135">
    <property type="entry name" value="UBQ-conjugating_enzyme/RWD"/>
</dbReference>
<dbReference type="PROSITE" id="PS50127">
    <property type="entry name" value="UBC_2"/>
    <property type="match status" value="1"/>
</dbReference>
<reference evidence="2" key="1">
    <citation type="submission" date="2015-12" db="EMBL/GenBank/DDBJ databases">
        <title>Update maize B73 reference genome by single molecule sequencing technologies.</title>
        <authorList>
            <consortium name="Maize Genome Sequencing Project"/>
            <person name="Ware D."/>
        </authorList>
    </citation>
    <scope>NUCLEOTIDE SEQUENCE</scope>
    <source>
        <tissue evidence="2">Seedling</tissue>
    </source>
</reference>
<proteinExistence type="predicted"/>
<dbReference type="GO" id="GO:0000781">
    <property type="term" value="C:chromosome, telomeric region"/>
    <property type="evidence" value="ECO:0007669"/>
    <property type="project" value="GOC"/>
</dbReference>
<keyword evidence="2" id="KW-0808">Transferase</keyword>
<dbReference type="STRING" id="4577.A0A1D6PU21"/>
<dbReference type="SMART" id="SM00212">
    <property type="entry name" value="UBCc"/>
    <property type="match status" value="1"/>
</dbReference>
<evidence type="ECO:0000313" key="2">
    <source>
        <dbReference type="EMBL" id="AQK50125.1"/>
    </source>
</evidence>
<dbReference type="InParanoid" id="A0A1D6PU21"/>
<accession>A0A1D6PU21</accession>
<sequence>MLASAEVASKVSILVIQQQPPKKTIATIKLFCFLALAAKRGLTDWEGGYFPVTLHFTENYPSNPPTCKFPRRFFHVNVYDSGDVCLSILGDAWAPSITVQQILIGIQELLENPNPASPAQDFAYDVFAELRLFELNSKVLLHFFYSRLVPLVLLLVEGSTPIDIGEHGWEMLLVVKKATQEAGSKFELLGFAAVHNFYHYPESIRLRISQGEGHGLGLLEAINYIAQSKNIYDVTIESPSDYLQYVRSSVDCLRLLMFDPIKPALGAIVSSLKETNLSKRAQSLRMDHKSMDNFRACIYDLMKGEILGSASGTNRKRLLQMPTSFNKEASFAVYWTHEIGDEDEQTVEQQPEDLRTQEQQLNKLVDIQIEEIDGVAKNVTSRGKDKMAELAVQ</sequence>
<organism evidence="2">
    <name type="scientific">Zea mays</name>
    <name type="common">Maize</name>
    <dbReference type="NCBI Taxonomy" id="4577"/>
    <lineage>
        <taxon>Eukaryota</taxon>
        <taxon>Viridiplantae</taxon>
        <taxon>Streptophyta</taxon>
        <taxon>Embryophyta</taxon>
        <taxon>Tracheophyta</taxon>
        <taxon>Spermatophyta</taxon>
        <taxon>Magnoliopsida</taxon>
        <taxon>Liliopsida</taxon>
        <taxon>Poales</taxon>
        <taxon>Poaceae</taxon>
        <taxon>PACMAD clade</taxon>
        <taxon>Panicoideae</taxon>
        <taxon>Andropogonodae</taxon>
        <taxon>Andropogoneae</taxon>
        <taxon>Tripsacinae</taxon>
        <taxon>Zea</taxon>
    </lineage>
</organism>
<dbReference type="ExpressionAtlas" id="A0A1D6PU21">
    <property type="expression patterns" value="baseline and differential"/>
</dbReference>
<dbReference type="AlphaFoldDB" id="A0A1D6PU21"/>
<evidence type="ECO:0000259" key="1">
    <source>
        <dbReference type="PROSITE" id="PS50127"/>
    </source>
</evidence>
<gene>
    <name evidence="2" type="ORF">ZEAMMB73_Zm00001d049367</name>
</gene>
<dbReference type="SUPFAM" id="SSF54495">
    <property type="entry name" value="UBC-like"/>
    <property type="match status" value="1"/>
</dbReference>
<dbReference type="InterPro" id="IPR000608">
    <property type="entry name" value="UBC"/>
</dbReference>
<dbReference type="InterPro" id="IPR016181">
    <property type="entry name" value="Acyl_CoA_acyltransferase"/>
</dbReference>
<dbReference type="eggNOG" id="KOG0424">
    <property type="taxonomic scope" value="Eukaryota"/>
</dbReference>
<dbReference type="PaxDb" id="4577-GRMZM2G433968_P01"/>
<protein>
    <submittedName>
        <fullName evidence="2">Histone acetyltransferase type B catalytic subunit</fullName>
    </submittedName>
</protein>
<feature type="domain" description="UBC core" evidence="1">
    <location>
        <begin position="1"/>
        <end position="148"/>
    </location>
</feature>
<dbReference type="SMR" id="A0A1D6PU21"/>
<dbReference type="eggNOG" id="KOG1650">
    <property type="taxonomic scope" value="Eukaryota"/>
</dbReference>